<dbReference type="WBParaSite" id="nRc.2.0.1.t43741-RA">
    <property type="protein sequence ID" value="nRc.2.0.1.t43741-RA"/>
    <property type="gene ID" value="nRc.2.0.1.g43741"/>
</dbReference>
<evidence type="ECO:0000256" key="1">
    <source>
        <dbReference type="SAM" id="MobiDB-lite"/>
    </source>
</evidence>
<accession>A0A915KY45</accession>
<feature type="region of interest" description="Disordered" evidence="1">
    <location>
        <begin position="76"/>
        <end position="106"/>
    </location>
</feature>
<reference evidence="3" key="1">
    <citation type="submission" date="2022-11" db="UniProtKB">
        <authorList>
            <consortium name="WormBaseParasite"/>
        </authorList>
    </citation>
    <scope>IDENTIFICATION</scope>
</reference>
<dbReference type="AlphaFoldDB" id="A0A915KY45"/>
<evidence type="ECO:0000313" key="2">
    <source>
        <dbReference type="Proteomes" id="UP000887565"/>
    </source>
</evidence>
<name>A0A915KY45_ROMCU</name>
<proteinExistence type="predicted"/>
<dbReference type="Proteomes" id="UP000887565">
    <property type="component" value="Unplaced"/>
</dbReference>
<protein>
    <submittedName>
        <fullName evidence="3">Uncharacterized protein</fullName>
    </submittedName>
</protein>
<keyword evidence="2" id="KW-1185">Reference proteome</keyword>
<organism evidence="2 3">
    <name type="scientific">Romanomermis culicivorax</name>
    <name type="common">Nematode worm</name>
    <dbReference type="NCBI Taxonomy" id="13658"/>
    <lineage>
        <taxon>Eukaryota</taxon>
        <taxon>Metazoa</taxon>
        <taxon>Ecdysozoa</taxon>
        <taxon>Nematoda</taxon>
        <taxon>Enoplea</taxon>
        <taxon>Dorylaimia</taxon>
        <taxon>Mermithida</taxon>
        <taxon>Mermithoidea</taxon>
        <taxon>Mermithidae</taxon>
        <taxon>Romanomermis</taxon>
    </lineage>
</organism>
<sequence>MRPRRVTEKRRLIVENAHIVAAEAFQEKQTISWLWARMTTAMTFSNITPKQPMTASIEFASVEDPLQQKIMEVGETTQSKNRNSRRNDMVGETPHNPAHSICVTTS</sequence>
<evidence type="ECO:0000313" key="3">
    <source>
        <dbReference type="WBParaSite" id="nRc.2.0.1.t43741-RA"/>
    </source>
</evidence>